<gene>
    <name evidence="2" type="ORF">LMK00_10410</name>
</gene>
<dbReference type="KEGG" id="lfo:LMK00_10410"/>
<evidence type="ECO:0000259" key="1">
    <source>
        <dbReference type="PROSITE" id="PS50943"/>
    </source>
</evidence>
<sequence length="178" mass="20321">MIINKLNVLLAERYIRASKLAKDTGIAQSTISKIVNNSTSQIDYSTLNTICNYLKITPGEFFEYSPWNLKITELKKLFDEEKYKFQIEVINDFMVIEVMNFWVIISNDFGENNITATIISDEVSNLGPEASAGLIFDINKDLSRGLKAVFSDNLEEHVLKQLTTDYPNHQISVQIIDF</sequence>
<dbReference type="Proteomes" id="UP001056730">
    <property type="component" value="Chromosome"/>
</dbReference>
<dbReference type="PANTHER" id="PTHR37301">
    <property type="entry name" value="DNA-BINDING PROTEIN-RELATED"/>
    <property type="match status" value="1"/>
</dbReference>
<proteinExistence type="predicted"/>
<dbReference type="PROSITE" id="PS50943">
    <property type="entry name" value="HTH_CROC1"/>
    <property type="match status" value="1"/>
</dbReference>
<evidence type="ECO:0000313" key="2">
    <source>
        <dbReference type="EMBL" id="USJ20212.1"/>
    </source>
</evidence>
<organism evidence="2 3">
    <name type="scientific">Lactococcus formosensis</name>
    <dbReference type="NCBI Taxonomy" id="1281486"/>
    <lineage>
        <taxon>Bacteria</taxon>
        <taxon>Bacillati</taxon>
        <taxon>Bacillota</taxon>
        <taxon>Bacilli</taxon>
        <taxon>Lactobacillales</taxon>
        <taxon>Streptococcaceae</taxon>
        <taxon>Lactococcus</taxon>
    </lineage>
</organism>
<dbReference type="AlphaFoldDB" id="A0A9Q9D6P9"/>
<feature type="domain" description="HTH cro/C1-type" evidence="1">
    <location>
        <begin position="18"/>
        <end position="61"/>
    </location>
</feature>
<dbReference type="GO" id="GO:0003677">
    <property type="term" value="F:DNA binding"/>
    <property type="evidence" value="ECO:0007669"/>
    <property type="project" value="InterPro"/>
</dbReference>
<dbReference type="SUPFAM" id="SSF47413">
    <property type="entry name" value="lambda repressor-like DNA-binding domains"/>
    <property type="match status" value="1"/>
</dbReference>
<dbReference type="CDD" id="cd00093">
    <property type="entry name" value="HTH_XRE"/>
    <property type="match status" value="1"/>
</dbReference>
<dbReference type="InterPro" id="IPR010982">
    <property type="entry name" value="Lambda_DNA-bd_dom_sf"/>
</dbReference>
<protein>
    <submittedName>
        <fullName evidence="2">Helix-turn-helix transcriptional regulator</fullName>
    </submittedName>
</protein>
<dbReference type="RefSeq" id="WP_252175422.1">
    <property type="nucleotide sequence ID" value="NZ_CP086395.1"/>
</dbReference>
<dbReference type="PANTHER" id="PTHR37301:SF1">
    <property type="entry name" value="DNA-BINDING PROTEIN"/>
    <property type="match status" value="1"/>
</dbReference>
<dbReference type="InterPro" id="IPR001387">
    <property type="entry name" value="Cro/C1-type_HTH"/>
</dbReference>
<reference evidence="2" key="1">
    <citation type="journal article" date="2022" name="Front. Microbiol.">
        <title>Feed Insects as a Reservoir of Granadaene-Producing Lactococci.</title>
        <authorList>
            <person name="Neuzil-Bunesova V."/>
            <person name="Ramirez Garcia A."/>
            <person name="Modrackova N."/>
            <person name="Makovska M."/>
            <person name="Sabolova M."/>
            <person name="Sproer C."/>
            <person name="Bunk B."/>
            <person name="Blom J."/>
            <person name="Schwab C."/>
        </authorList>
    </citation>
    <scope>NUCLEOTIDE SEQUENCE</scope>
    <source>
        <strain evidence="2">I4/6O</strain>
    </source>
</reference>
<evidence type="ECO:0000313" key="3">
    <source>
        <dbReference type="Proteomes" id="UP001056730"/>
    </source>
</evidence>
<dbReference type="EMBL" id="CP086395">
    <property type="protein sequence ID" value="USJ20212.1"/>
    <property type="molecule type" value="Genomic_DNA"/>
</dbReference>
<accession>A0A9Q9D6P9</accession>
<name>A0A9Q9D6P9_9LACT</name>
<dbReference type="Gene3D" id="1.10.260.40">
    <property type="entry name" value="lambda repressor-like DNA-binding domains"/>
    <property type="match status" value="1"/>
</dbReference>
<dbReference type="Pfam" id="PF13443">
    <property type="entry name" value="HTH_26"/>
    <property type="match status" value="1"/>
</dbReference>
<dbReference type="SMART" id="SM00530">
    <property type="entry name" value="HTH_XRE"/>
    <property type="match status" value="1"/>
</dbReference>